<evidence type="ECO:0000256" key="4">
    <source>
        <dbReference type="ARBA" id="ARBA00022741"/>
    </source>
</evidence>
<evidence type="ECO:0000256" key="9">
    <source>
        <dbReference type="PIRSR" id="PIRSR601233-1"/>
    </source>
</evidence>
<dbReference type="GO" id="GO:0042245">
    <property type="term" value="P:RNA repair"/>
    <property type="evidence" value="ECO:0007669"/>
    <property type="project" value="UniProtKB-KW"/>
</dbReference>
<feature type="binding site" evidence="10">
    <location>
        <begin position="146"/>
        <end position="150"/>
    </location>
    <ligand>
        <name>GMP</name>
        <dbReference type="ChEBI" id="CHEBI:58115"/>
    </ligand>
</feature>
<dbReference type="EC" id="6.5.1.8" evidence="1"/>
<feature type="binding site" evidence="11">
    <location>
        <position position="252"/>
    </location>
    <ligand>
        <name>Mn(2+)</name>
        <dbReference type="ChEBI" id="CHEBI:29035"/>
        <label>2</label>
    </ligand>
</feature>
<dbReference type="GO" id="GO:0003909">
    <property type="term" value="F:DNA ligase activity"/>
    <property type="evidence" value="ECO:0007669"/>
    <property type="project" value="TreeGrafter"/>
</dbReference>
<proteinExistence type="predicted"/>
<feature type="binding site" evidence="11">
    <location>
        <position position="71"/>
    </location>
    <ligand>
        <name>Mn(2+)</name>
        <dbReference type="ChEBI" id="CHEBI:29035"/>
        <label>1</label>
    </ligand>
</feature>
<dbReference type="EMBL" id="CP159373">
    <property type="protein sequence ID" value="XCN75083.1"/>
    <property type="molecule type" value="Genomic_DNA"/>
</dbReference>
<evidence type="ECO:0000256" key="10">
    <source>
        <dbReference type="PIRSR" id="PIRSR601233-2"/>
    </source>
</evidence>
<dbReference type="GO" id="GO:0006281">
    <property type="term" value="P:DNA repair"/>
    <property type="evidence" value="ECO:0007669"/>
    <property type="project" value="TreeGrafter"/>
</dbReference>
<feature type="binding site" evidence="10">
    <location>
        <begin position="302"/>
        <end position="305"/>
    </location>
    <ligand>
        <name>GMP</name>
        <dbReference type="ChEBI" id="CHEBI:58115"/>
    </ligand>
</feature>
<keyword evidence="2" id="KW-0436">Ligase</keyword>
<reference evidence="12" key="2">
    <citation type="submission" date="2024-06" db="EMBL/GenBank/DDBJ databases">
        <authorList>
            <person name="Plum-Jensen L.E."/>
            <person name="Schramm A."/>
            <person name="Marshall I.P.G."/>
        </authorList>
    </citation>
    <scope>NUCLEOTIDE SEQUENCE</scope>
    <source>
        <strain evidence="12">Rat1</strain>
    </source>
</reference>
<evidence type="ECO:0000256" key="8">
    <source>
        <dbReference type="ARBA" id="ARBA00047746"/>
    </source>
</evidence>
<protein>
    <recommendedName>
        <fullName evidence="1">3'-phosphate/5'-hydroxy nucleic acid ligase</fullName>
        <ecNumber evidence="1">6.5.1.8</ecNumber>
    </recommendedName>
</protein>
<feature type="binding site" evidence="11">
    <location>
        <position position="147"/>
    </location>
    <ligand>
        <name>Mn(2+)</name>
        <dbReference type="ChEBI" id="CHEBI:29035"/>
        <label>1</label>
    </ligand>
</feature>
<dbReference type="GO" id="GO:0005525">
    <property type="term" value="F:GTP binding"/>
    <property type="evidence" value="ECO:0007669"/>
    <property type="project" value="UniProtKB-KW"/>
</dbReference>
<evidence type="ECO:0000313" key="12">
    <source>
        <dbReference type="EMBL" id="XCN75083.1"/>
    </source>
</evidence>
<dbReference type="GO" id="GO:0006396">
    <property type="term" value="P:RNA processing"/>
    <property type="evidence" value="ECO:0007669"/>
    <property type="project" value="InterPro"/>
</dbReference>
<dbReference type="Gene3D" id="3.90.1860.10">
    <property type="entry name" value="tRNA-splicing ligase RtcB"/>
    <property type="match status" value="1"/>
</dbReference>
<dbReference type="PANTHER" id="PTHR43749">
    <property type="entry name" value="RNA-SPLICING LIGASE RTCB"/>
    <property type="match status" value="1"/>
</dbReference>
<dbReference type="InterPro" id="IPR036025">
    <property type="entry name" value="RtcB-like_sf"/>
</dbReference>
<reference evidence="12" key="1">
    <citation type="journal article" date="2024" name="Syst. Appl. Microbiol.">
        <title>First single-strain enrichments of Electrothrix cable bacteria, description of E. aestuarii sp. nov. and E. rattekaaiensis sp. nov., and proposal of a cable bacteria taxonomy following the rules of the SeqCode.</title>
        <authorList>
            <person name="Plum-Jensen L.E."/>
            <person name="Schramm A."/>
            <person name="Marshall I.P.G."/>
        </authorList>
    </citation>
    <scope>NUCLEOTIDE SEQUENCE</scope>
    <source>
        <strain evidence="12">Rat1</strain>
    </source>
</reference>
<evidence type="ECO:0000256" key="1">
    <source>
        <dbReference type="ARBA" id="ARBA00012726"/>
    </source>
</evidence>
<feature type="binding site" evidence="11">
    <location>
        <position position="164"/>
    </location>
    <ligand>
        <name>Mn(2+)</name>
        <dbReference type="ChEBI" id="CHEBI:29035"/>
        <label>2</label>
    </ligand>
</feature>
<keyword evidence="7 11" id="KW-0464">Manganese</keyword>
<feature type="binding site" evidence="10">
    <location>
        <begin position="278"/>
        <end position="281"/>
    </location>
    <ligand>
        <name>GMP</name>
        <dbReference type="ChEBI" id="CHEBI:58115"/>
    </ligand>
</feature>
<evidence type="ECO:0000256" key="11">
    <source>
        <dbReference type="PIRSR" id="PIRSR601233-3"/>
    </source>
</evidence>
<keyword evidence="3 11" id="KW-0479">Metal-binding</keyword>
<comment type="cofactor">
    <cofactor evidence="11">
        <name>Mn(2+)</name>
        <dbReference type="ChEBI" id="CHEBI:29035"/>
    </cofactor>
    <text evidence="11">Binds 2 manganese ions per subunit.</text>
</comment>
<comment type="catalytic activity">
    <reaction evidence="8">
        <text>a 3'-end 3'-phospho-ribonucleotide-RNA + a 5'-end dephospho-ribonucleoside-RNA + GTP = a ribonucleotidyl-ribonucleotide-RNA + GMP + diphosphate</text>
        <dbReference type="Rhea" id="RHEA:68076"/>
        <dbReference type="Rhea" id="RHEA-COMP:10463"/>
        <dbReference type="Rhea" id="RHEA-COMP:13936"/>
        <dbReference type="Rhea" id="RHEA-COMP:17355"/>
        <dbReference type="ChEBI" id="CHEBI:33019"/>
        <dbReference type="ChEBI" id="CHEBI:37565"/>
        <dbReference type="ChEBI" id="CHEBI:58115"/>
        <dbReference type="ChEBI" id="CHEBI:83062"/>
        <dbReference type="ChEBI" id="CHEBI:138284"/>
        <dbReference type="ChEBI" id="CHEBI:173118"/>
        <dbReference type="EC" id="6.5.1.8"/>
    </reaction>
</comment>
<evidence type="ECO:0000256" key="3">
    <source>
        <dbReference type="ARBA" id="ARBA00022723"/>
    </source>
</evidence>
<evidence type="ECO:0000256" key="7">
    <source>
        <dbReference type="ARBA" id="ARBA00023211"/>
    </source>
</evidence>
<dbReference type="AlphaFoldDB" id="A0AAU8M0W9"/>
<sequence length="374" mass="41503">MKIQGKYNSATVYTDNIDSASLNQLYSMLNIPCFADTRIAVMPDVHLGRGSVVGFTMTCNDFINPHVIGVDIGCGVVAYNLGEQDIDLATFDAFIHASVPAGSNVHRDISKKLVRENHALDALIQKVAPAEHRRILLSIGTLGGGNHFLELDRDRKGNIWLIIHSGSRNLGLQVCRYHQNAARRSIKERFQGAGAFHGMEYMPLKNGGEEYLHDMQIAQAYAEENRDAMAAIIIEGFFKKQPAHCERVASIHNYVNFDDMIIRKGAISAHKDELVIIPLNMRDGCLLAKGKGNKDWNYSAPHGAGRLLKRSETKELISLEDYQKSMQGIYSSCIRQDTIDESPMAYKDATELSGLIGDTVAIVSEMKPIYSFKS</sequence>
<evidence type="ECO:0000256" key="5">
    <source>
        <dbReference type="ARBA" id="ARBA00022800"/>
    </source>
</evidence>
<dbReference type="InterPro" id="IPR001233">
    <property type="entry name" value="RtcB"/>
</dbReference>
<dbReference type="InterPro" id="IPR052915">
    <property type="entry name" value="RtcB-like"/>
</dbReference>
<dbReference type="GO" id="GO:0170057">
    <property type="term" value="F:RNA ligase (GTP) activity"/>
    <property type="evidence" value="ECO:0007669"/>
    <property type="project" value="UniProtKB-EC"/>
</dbReference>
<organism evidence="12">
    <name type="scientific">Candidatus Electrothrix aestuarii</name>
    <dbReference type="NCBI Taxonomy" id="3062594"/>
    <lineage>
        <taxon>Bacteria</taxon>
        <taxon>Pseudomonadati</taxon>
        <taxon>Thermodesulfobacteriota</taxon>
        <taxon>Desulfobulbia</taxon>
        <taxon>Desulfobulbales</taxon>
        <taxon>Desulfobulbaceae</taxon>
        <taxon>Candidatus Electrothrix</taxon>
    </lineage>
</organism>
<dbReference type="KEGG" id="eaj:Q3M24_10235"/>
<evidence type="ECO:0000256" key="6">
    <source>
        <dbReference type="ARBA" id="ARBA00023134"/>
    </source>
</evidence>
<gene>
    <name evidence="12" type="ORF">Q3M24_10235</name>
</gene>
<feature type="binding site" evidence="10">
    <location>
        <begin position="252"/>
        <end position="253"/>
    </location>
    <ligand>
        <name>GMP</name>
        <dbReference type="ChEBI" id="CHEBI:58115"/>
    </ligand>
</feature>
<dbReference type="GO" id="GO:0030145">
    <property type="term" value="F:manganese ion binding"/>
    <property type="evidence" value="ECO:0007669"/>
    <property type="project" value="TreeGrafter"/>
</dbReference>
<name>A0AAU8M0W9_9BACT</name>
<keyword evidence="6 10" id="KW-0342">GTP-binding</keyword>
<accession>A0AAU8M0W9</accession>
<keyword evidence="4 10" id="KW-0547">Nucleotide-binding</keyword>
<dbReference type="Pfam" id="PF01139">
    <property type="entry name" value="RtcB"/>
    <property type="match status" value="1"/>
</dbReference>
<feature type="active site" description="GMP-histidine intermediate" evidence="9">
    <location>
        <position position="302"/>
    </location>
</feature>
<dbReference type="PANTHER" id="PTHR43749:SF2">
    <property type="entry name" value="RNA-SPLICING LIGASE RTCB"/>
    <property type="match status" value="1"/>
</dbReference>
<dbReference type="SUPFAM" id="SSF103365">
    <property type="entry name" value="Hypothetical protein PH1602"/>
    <property type="match status" value="1"/>
</dbReference>
<keyword evidence="5" id="KW-0692">RNA repair</keyword>
<evidence type="ECO:0000256" key="2">
    <source>
        <dbReference type="ARBA" id="ARBA00022598"/>
    </source>
</evidence>